<reference evidence="7 8" key="1">
    <citation type="submission" date="2019-06" db="EMBL/GenBank/DDBJ databases">
        <title>Genomic Encyclopedia of Type Strains, Phase IV (KMG-V): Genome sequencing to study the core and pangenomes of soil and plant-associated prokaryotes.</title>
        <authorList>
            <person name="Whitman W."/>
        </authorList>
    </citation>
    <scope>NUCLEOTIDE SEQUENCE [LARGE SCALE GENOMIC DNA]</scope>
    <source>
        <strain evidence="7 8">BR 11865</strain>
    </source>
</reference>
<evidence type="ECO:0000259" key="6">
    <source>
        <dbReference type="PROSITE" id="PS51007"/>
    </source>
</evidence>
<dbReference type="PROSITE" id="PS51257">
    <property type="entry name" value="PROKAR_LIPOPROTEIN"/>
    <property type="match status" value="1"/>
</dbReference>
<name>A0A560FNM2_9PROT</name>
<feature type="signal peptide" evidence="5">
    <location>
        <begin position="1"/>
        <end position="17"/>
    </location>
</feature>
<accession>A0A560FNM2</accession>
<proteinExistence type="predicted"/>
<keyword evidence="5" id="KW-0732">Signal</keyword>
<organism evidence="7 8">
    <name type="scientific">Nitrospirillum amazonense</name>
    <dbReference type="NCBI Taxonomy" id="28077"/>
    <lineage>
        <taxon>Bacteria</taxon>
        <taxon>Pseudomonadati</taxon>
        <taxon>Pseudomonadota</taxon>
        <taxon>Alphaproteobacteria</taxon>
        <taxon>Rhodospirillales</taxon>
        <taxon>Azospirillaceae</taxon>
        <taxon>Nitrospirillum</taxon>
    </lineage>
</organism>
<sequence length="114" mass="12721">MRASLTVLCCLITTACAARQDNPEAVRRGKELAITWCSECHRVAPDQPTGARPGHIMPPPMNAPSFMSVAARPDVDRRHLKAFASDLHLPMPIYHLTSEQQDDLITYILSLKER</sequence>
<dbReference type="PROSITE" id="PS51007">
    <property type="entry name" value="CYTC"/>
    <property type="match status" value="1"/>
</dbReference>
<dbReference type="Proteomes" id="UP000316545">
    <property type="component" value="Unassembled WGS sequence"/>
</dbReference>
<dbReference type="AlphaFoldDB" id="A0A560FNM2"/>
<dbReference type="EMBL" id="VITO01000014">
    <property type="protein sequence ID" value="TWB23151.1"/>
    <property type="molecule type" value="Genomic_DNA"/>
</dbReference>
<evidence type="ECO:0000256" key="3">
    <source>
        <dbReference type="ARBA" id="ARBA00023004"/>
    </source>
</evidence>
<dbReference type="InterPro" id="IPR009056">
    <property type="entry name" value="Cyt_c-like_dom"/>
</dbReference>
<keyword evidence="1 4" id="KW-0349">Heme</keyword>
<dbReference type="RefSeq" id="WP_145618899.1">
    <property type="nucleotide sequence ID" value="NZ_JAYNFR010000019.1"/>
</dbReference>
<protein>
    <submittedName>
        <fullName evidence="7">Cytochrome c</fullName>
    </submittedName>
</protein>
<keyword evidence="3 4" id="KW-0408">Iron</keyword>
<dbReference type="GO" id="GO:0046872">
    <property type="term" value="F:metal ion binding"/>
    <property type="evidence" value="ECO:0007669"/>
    <property type="project" value="UniProtKB-KW"/>
</dbReference>
<feature type="chain" id="PRO_5021900149" evidence="5">
    <location>
        <begin position="18"/>
        <end position="114"/>
    </location>
</feature>
<evidence type="ECO:0000256" key="5">
    <source>
        <dbReference type="SAM" id="SignalP"/>
    </source>
</evidence>
<dbReference type="SUPFAM" id="SSF46626">
    <property type="entry name" value="Cytochrome c"/>
    <property type="match status" value="1"/>
</dbReference>
<gene>
    <name evidence="7" type="ORF">FBZ88_11474</name>
</gene>
<feature type="domain" description="Cytochrome c" evidence="6">
    <location>
        <begin position="24"/>
        <end position="112"/>
    </location>
</feature>
<evidence type="ECO:0000313" key="8">
    <source>
        <dbReference type="Proteomes" id="UP000316545"/>
    </source>
</evidence>
<dbReference type="InterPro" id="IPR036909">
    <property type="entry name" value="Cyt_c-like_dom_sf"/>
</dbReference>
<dbReference type="GO" id="GO:0009055">
    <property type="term" value="F:electron transfer activity"/>
    <property type="evidence" value="ECO:0007669"/>
    <property type="project" value="InterPro"/>
</dbReference>
<dbReference type="Gene3D" id="1.10.760.10">
    <property type="entry name" value="Cytochrome c-like domain"/>
    <property type="match status" value="1"/>
</dbReference>
<keyword evidence="2 4" id="KW-0479">Metal-binding</keyword>
<keyword evidence="8" id="KW-1185">Reference proteome</keyword>
<evidence type="ECO:0000313" key="7">
    <source>
        <dbReference type="EMBL" id="TWB23151.1"/>
    </source>
</evidence>
<evidence type="ECO:0000256" key="1">
    <source>
        <dbReference type="ARBA" id="ARBA00022617"/>
    </source>
</evidence>
<comment type="caution">
    <text evidence="7">The sequence shown here is derived from an EMBL/GenBank/DDBJ whole genome shotgun (WGS) entry which is preliminary data.</text>
</comment>
<dbReference type="Pfam" id="PF00034">
    <property type="entry name" value="Cytochrom_C"/>
    <property type="match status" value="1"/>
</dbReference>
<evidence type="ECO:0000256" key="4">
    <source>
        <dbReference type="PROSITE-ProRule" id="PRU00433"/>
    </source>
</evidence>
<dbReference type="GO" id="GO:0020037">
    <property type="term" value="F:heme binding"/>
    <property type="evidence" value="ECO:0007669"/>
    <property type="project" value="InterPro"/>
</dbReference>
<evidence type="ECO:0000256" key="2">
    <source>
        <dbReference type="ARBA" id="ARBA00022723"/>
    </source>
</evidence>